<dbReference type="EMBL" id="CP000853">
    <property type="protein sequence ID" value="ABW19961.1"/>
    <property type="molecule type" value="Genomic_DNA"/>
</dbReference>
<accession>A8MJH9</accession>
<comment type="subcellular location">
    <subcellularLocation>
        <location evidence="1">Cell membrane</location>
        <topology evidence="1">Multi-pass membrane protein</topology>
    </subcellularLocation>
</comment>
<dbReference type="InterPro" id="IPR000522">
    <property type="entry name" value="ABC_transptr_permease_BtuC"/>
</dbReference>
<keyword evidence="6 8" id="KW-1133">Transmembrane helix</keyword>
<sequence>MIENNINIIQSGYRQRKLRWSLVTSVLGFIVVLLCIYMLVLGNTRYSLEVVVRVILGEQIKGATFAIGTLRLPRMLAGLLVGMAFGMAGSTFQTILRNPLASPDVIGITAGSSVGAMVCILVLKLSGTLVSIVAVISGLLVALSIYMLSKVGKFSGGKLILIGIGIQAMLNATISYLLLKAPQHDVPAAYRWLSGSLNGVQIHSIPSIFLVVLIFGTIILSLGKHLKVLELGEESAITLGLRTDRSRLVLIMSSVLLIAFATSVTGPISFVAFLTGPIASKLVGAGSSNEFPSALVGAILVLGADLIGQFMFHTKFPVGVITGILGAPYLILLLIRINRSGGSA</sequence>
<evidence type="ECO:0000256" key="7">
    <source>
        <dbReference type="ARBA" id="ARBA00023136"/>
    </source>
</evidence>
<gene>
    <name evidence="9" type="ordered locus">Clos_2429</name>
</gene>
<keyword evidence="10" id="KW-1185">Reference proteome</keyword>
<keyword evidence="5 8" id="KW-0812">Transmembrane</keyword>
<dbReference type="KEGG" id="aoe:Clos_2429"/>
<evidence type="ECO:0000256" key="5">
    <source>
        <dbReference type="ARBA" id="ARBA00022692"/>
    </source>
</evidence>
<dbReference type="CDD" id="cd06550">
    <property type="entry name" value="TM_ABC_iron-siderophores_like"/>
    <property type="match status" value="1"/>
</dbReference>
<dbReference type="GO" id="GO:0033214">
    <property type="term" value="P:siderophore-iron import into cell"/>
    <property type="evidence" value="ECO:0007669"/>
    <property type="project" value="TreeGrafter"/>
</dbReference>
<dbReference type="InterPro" id="IPR037294">
    <property type="entry name" value="ABC_BtuC-like"/>
</dbReference>
<evidence type="ECO:0000256" key="6">
    <source>
        <dbReference type="ARBA" id="ARBA00022989"/>
    </source>
</evidence>
<feature type="transmembrane region" description="Helical" evidence="8">
    <location>
        <begin position="20"/>
        <end position="40"/>
    </location>
</feature>
<dbReference type="HOGENOM" id="CLU_013016_1_1_9"/>
<evidence type="ECO:0000313" key="9">
    <source>
        <dbReference type="EMBL" id="ABW19961.1"/>
    </source>
</evidence>
<feature type="transmembrane region" description="Helical" evidence="8">
    <location>
        <begin position="129"/>
        <end position="148"/>
    </location>
</feature>
<evidence type="ECO:0000256" key="3">
    <source>
        <dbReference type="ARBA" id="ARBA00022448"/>
    </source>
</evidence>
<reference evidence="10" key="1">
    <citation type="submission" date="2007-10" db="EMBL/GenBank/DDBJ databases">
        <title>Complete genome of Alkaliphilus oremlandii OhILAs.</title>
        <authorList>
            <person name="Copeland A."/>
            <person name="Lucas S."/>
            <person name="Lapidus A."/>
            <person name="Barry K."/>
            <person name="Detter J.C."/>
            <person name="Glavina del Rio T."/>
            <person name="Hammon N."/>
            <person name="Israni S."/>
            <person name="Dalin E."/>
            <person name="Tice H."/>
            <person name="Pitluck S."/>
            <person name="Chain P."/>
            <person name="Malfatti S."/>
            <person name="Shin M."/>
            <person name="Vergez L."/>
            <person name="Schmutz J."/>
            <person name="Larimer F."/>
            <person name="Land M."/>
            <person name="Hauser L."/>
            <person name="Kyrpides N."/>
            <person name="Mikhailova N."/>
            <person name="Stolz J.F."/>
            <person name="Dawson A."/>
            <person name="Fisher E."/>
            <person name="Crable B."/>
            <person name="Perera E."/>
            <person name="Lisak J."/>
            <person name="Ranganathan M."/>
            <person name="Basu P."/>
            <person name="Richardson P."/>
        </authorList>
    </citation>
    <scope>NUCLEOTIDE SEQUENCE [LARGE SCALE GENOMIC DNA]</scope>
    <source>
        <strain evidence="10">OhILAs</strain>
    </source>
</reference>
<evidence type="ECO:0000256" key="8">
    <source>
        <dbReference type="SAM" id="Phobius"/>
    </source>
</evidence>
<dbReference type="PANTHER" id="PTHR30472">
    <property type="entry name" value="FERRIC ENTEROBACTIN TRANSPORT SYSTEM PERMEASE PROTEIN"/>
    <property type="match status" value="1"/>
</dbReference>
<dbReference type="RefSeq" id="WP_012160268.1">
    <property type="nucleotide sequence ID" value="NC_009922.1"/>
</dbReference>
<keyword evidence="4" id="KW-1003">Cell membrane</keyword>
<protein>
    <submittedName>
        <fullName evidence="9">Transport system permease protein</fullName>
    </submittedName>
</protein>
<keyword evidence="3" id="KW-0813">Transport</keyword>
<feature type="transmembrane region" description="Helical" evidence="8">
    <location>
        <begin position="319"/>
        <end position="337"/>
    </location>
</feature>
<dbReference type="eggNOG" id="COG0609">
    <property type="taxonomic scope" value="Bacteria"/>
</dbReference>
<dbReference type="STRING" id="350688.Clos_2429"/>
<dbReference type="PANTHER" id="PTHR30472:SF24">
    <property type="entry name" value="FERRIC ENTEROBACTIN TRANSPORT SYSTEM PERMEASE PROTEIN FEPG"/>
    <property type="match status" value="1"/>
</dbReference>
<feature type="transmembrane region" description="Helical" evidence="8">
    <location>
        <begin position="199"/>
        <end position="222"/>
    </location>
</feature>
<dbReference type="GO" id="GO:0005886">
    <property type="term" value="C:plasma membrane"/>
    <property type="evidence" value="ECO:0007669"/>
    <property type="project" value="UniProtKB-SubCell"/>
</dbReference>
<evidence type="ECO:0000256" key="2">
    <source>
        <dbReference type="ARBA" id="ARBA00007935"/>
    </source>
</evidence>
<organism evidence="9 10">
    <name type="scientific">Alkaliphilus oremlandii (strain OhILAs)</name>
    <name type="common">Clostridium oremlandii (strain OhILAs)</name>
    <dbReference type="NCBI Taxonomy" id="350688"/>
    <lineage>
        <taxon>Bacteria</taxon>
        <taxon>Bacillati</taxon>
        <taxon>Bacillota</taxon>
        <taxon>Clostridia</taxon>
        <taxon>Peptostreptococcales</taxon>
        <taxon>Natronincolaceae</taxon>
        <taxon>Alkaliphilus</taxon>
    </lineage>
</organism>
<dbReference type="AlphaFoldDB" id="A8MJH9"/>
<feature type="transmembrane region" description="Helical" evidence="8">
    <location>
        <begin position="248"/>
        <end position="274"/>
    </location>
</feature>
<feature type="transmembrane region" description="Helical" evidence="8">
    <location>
        <begin position="75"/>
        <end position="96"/>
    </location>
</feature>
<evidence type="ECO:0000256" key="4">
    <source>
        <dbReference type="ARBA" id="ARBA00022475"/>
    </source>
</evidence>
<dbReference type="Gene3D" id="1.10.3470.10">
    <property type="entry name" value="ABC transporter involved in vitamin B12 uptake, BtuC"/>
    <property type="match status" value="1"/>
</dbReference>
<name>A8MJH9_ALKOO</name>
<evidence type="ECO:0000256" key="1">
    <source>
        <dbReference type="ARBA" id="ARBA00004651"/>
    </source>
</evidence>
<feature type="transmembrane region" description="Helical" evidence="8">
    <location>
        <begin position="105"/>
        <end position="123"/>
    </location>
</feature>
<dbReference type="Pfam" id="PF01032">
    <property type="entry name" value="FecCD"/>
    <property type="match status" value="1"/>
</dbReference>
<dbReference type="OrthoDB" id="9792889at2"/>
<dbReference type="GO" id="GO:0022857">
    <property type="term" value="F:transmembrane transporter activity"/>
    <property type="evidence" value="ECO:0007669"/>
    <property type="project" value="InterPro"/>
</dbReference>
<keyword evidence="7 8" id="KW-0472">Membrane</keyword>
<dbReference type="Proteomes" id="UP000000269">
    <property type="component" value="Chromosome"/>
</dbReference>
<feature type="transmembrane region" description="Helical" evidence="8">
    <location>
        <begin position="160"/>
        <end position="179"/>
    </location>
</feature>
<comment type="similarity">
    <text evidence="2">Belongs to the binding-protein-dependent transport system permease family. FecCD subfamily.</text>
</comment>
<dbReference type="SUPFAM" id="SSF81345">
    <property type="entry name" value="ABC transporter involved in vitamin B12 uptake, BtuC"/>
    <property type="match status" value="1"/>
</dbReference>
<evidence type="ECO:0000313" key="10">
    <source>
        <dbReference type="Proteomes" id="UP000000269"/>
    </source>
</evidence>
<proteinExistence type="inferred from homology"/>